<dbReference type="OrthoDB" id="1059469at2"/>
<dbReference type="EMBL" id="FPAS01000002">
    <property type="protein sequence ID" value="SFT64401.1"/>
    <property type="molecule type" value="Genomic_DNA"/>
</dbReference>
<gene>
    <name evidence="2" type="ORF">SAMN05216474_1513</name>
</gene>
<organism evidence="2 3">
    <name type="scientific">Lishizhenia tianjinensis</name>
    <dbReference type="NCBI Taxonomy" id="477690"/>
    <lineage>
        <taxon>Bacteria</taxon>
        <taxon>Pseudomonadati</taxon>
        <taxon>Bacteroidota</taxon>
        <taxon>Flavobacteriia</taxon>
        <taxon>Flavobacteriales</taxon>
        <taxon>Crocinitomicaceae</taxon>
        <taxon>Lishizhenia</taxon>
    </lineage>
</organism>
<keyword evidence="3" id="KW-1185">Reference proteome</keyword>
<dbReference type="STRING" id="477690.SAMN05216474_1513"/>
<proteinExistence type="predicted"/>
<evidence type="ECO:0000313" key="2">
    <source>
        <dbReference type="EMBL" id="SFT64401.1"/>
    </source>
</evidence>
<dbReference type="RefSeq" id="WP_090247795.1">
    <property type="nucleotide sequence ID" value="NZ_FPAS01000002.1"/>
</dbReference>
<name>A0A1I6ZP56_9FLAO</name>
<accession>A0A1I6ZP56</accession>
<dbReference type="AlphaFoldDB" id="A0A1I6ZP56"/>
<sequence>MNKLLTLSLVTLSTFYLQAQAVIEERIEIETKETSDETISSFGDAGFVFSNEKIERKERTLNFDIYSKDLEITESFHKVIDKKYSYERQFTDEKCIYQIHFNSKGNYEFFTLNVEKQKLDQFSGILPDNMSIKEMKVMNGICYLRGISKKQDYILKLDLDTHKIKSIPLRVKNVKSKRLHVNNMQMLEDANEIVVSIDVNVTRTERHTYLVVIDEEGDTDQFKIYTATDDKEKLMDYSFSKIGEDAYSISGTYSKKSTVTSEGLFFGIIDNGKVESINFYNFLELDDFLSYLPEKKQDKIEKKQSRKKKRGKELSLNYNIAAHDVIKKEDGSFIFIGEAYYATYRTVTTYVNGQPQTRQEFDGYQYTHAVVAKFDIEGKLVWDNCFRMYPGYKPYYVKLFLEVNTEDPDNFSMMFTSGTRIVSKSIDLKEGDITREVESERIELKESEKVKYSRTDLSYWFEDNFLLYGIQRIKDKDAPIGNRNRTIFFISKVNYEI</sequence>
<feature type="chain" id="PRO_5014925829" evidence="1">
    <location>
        <begin position="20"/>
        <end position="497"/>
    </location>
</feature>
<reference evidence="2 3" key="1">
    <citation type="submission" date="2016-10" db="EMBL/GenBank/DDBJ databases">
        <authorList>
            <person name="de Groot N.N."/>
        </authorList>
    </citation>
    <scope>NUCLEOTIDE SEQUENCE [LARGE SCALE GENOMIC DNA]</scope>
    <source>
        <strain evidence="2 3">CGMCC 1.7005</strain>
    </source>
</reference>
<dbReference type="Proteomes" id="UP000236454">
    <property type="component" value="Unassembled WGS sequence"/>
</dbReference>
<protein>
    <submittedName>
        <fullName evidence="2">Uncharacterized protein</fullName>
    </submittedName>
</protein>
<keyword evidence="1" id="KW-0732">Signal</keyword>
<feature type="signal peptide" evidence="1">
    <location>
        <begin position="1"/>
        <end position="19"/>
    </location>
</feature>
<evidence type="ECO:0000256" key="1">
    <source>
        <dbReference type="SAM" id="SignalP"/>
    </source>
</evidence>
<evidence type="ECO:0000313" key="3">
    <source>
        <dbReference type="Proteomes" id="UP000236454"/>
    </source>
</evidence>